<dbReference type="SUPFAM" id="SSF48452">
    <property type="entry name" value="TPR-like"/>
    <property type="match status" value="1"/>
</dbReference>
<dbReference type="RefSeq" id="WP_057953858.1">
    <property type="nucleotide sequence ID" value="NZ_CP013118.1"/>
</dbReference>
<dbReference type="Gene3D" id="1.25.40.10">
    <property type="entry name" value="Tetratricopeptide repeat domain"/>
    <property type="match status" value="1"/>
</dbReference>
<dbReference type="InterPro" id="IPR019734">
    <property type="entry name" value="TPR_rpt"/>
</dbReference>
<sequence length="269" mass="32015">MMRKYINILLLLMLVMVSHGFGQKERKYIRSGNDMYYEALDDSLQVDSALMQKAEVEYRKAIEKKPSTYEGRNNLANSLYRQKKYEEALNEWESLTSLNVKERKKSKLYHNIGNAYLMNNKLKESIEAYKNALRNYPNDTATKYNLAFAQSKLRKQQQQQQQQQNQQNKQNQDQDKQKQQQDQQKKQQQQQQQQKQQGEQEKRQQKQQQAQQKPGEQKKGKKGEEGEKISKEDAMRILKALEIDEKKLQEQLKRRTKKSSSSKKSEKDW</sequence>
<feature type="region of interest" description="Disordered" evidence="2">
    <location>
        <begin position="247"/>
        <end position="269"/>
    </location>
</feature>
<gene>
    <name evidence="3" type="ORF">L21SP5_02873</name>
</gene>
<protein>
    <submittedName>
        <fullName evidence="3">Putative O-linked N-acetylglucosamine transferase, SPINDLY family</fullName>
    </submittedName>
</protein>
<dbReference type="GO" id="GO:0016740">
    <property type="term" value="F:transferase activity"/>
    <property type="evidence" value="ECO:0007669"/>
    <property type="project" value="UniProtKB-KW"/>
</dbReference>
<feature type="compositionally biased region" description="Low complexity" evidence="2">
    <location>
        <begin position="186"/>
        <end position="197"/>
    </location>
</feature>
<keyword evidence="4" id="KW-1185">Reference proteome</keyword>
<dbReference type="Pfam" id="PF13432">
    <property type="entry name" value="TPR_16"/>
    <property type="match status" value="1"/>
</dbReference>
<feature type="repeat" description="TPR" evidence="1">
    <location>
        <begin position="106"/>
        <end position="139"/>
    </location>
</feature>
<evidence type="ECO:0000313" key="4">
    <source>
        <dbReference type="Proteomes" id="UP000064893"/>
    </source>
</evidence>
<dbReference type="PATRIC" id="fig|1307839.3.peg.3018"/>
<keyword evidence="3" id="KW-0808">Transferase</keyword>
<organism evidence="3 4">
    <name type="scientific">Salinivirga cyanobacteriivorans</name>
    <dbReference type="NCBI Taxonomy" id="1307839"/>
    <lineage>
        <taxon>Bacteria</taxon>
        <taxon>Pseudomonadati</taxon>
        <taxon>Bacteroidota</taxon>
        <taxon>Bacteroidia</taxon>
        <taxon>Bacteroidales</taxon>
        <taxon>Salinivirgaceae</taxon>
        <taxon>Salinivirga</taxon>
    </lineage>
</organism>
<feature type="compositionally biased region" description="Low complexity" evidence="2">
    <location>
        <begin position="156"/>
        <end position="171"/>
    </location>
</feature>
<dbReference type="EMBL" id="CP013118">
    <property type="protein sequence ID" value="ALO16493.1"/>
    <property type="molecule type" value="Genomic_DNA"/>
</dbReference>
<dbReference type="AlphaFoldDB" id="A0A0S2I2N4"/>
<feature type="compositionally biased region" description="Basic and acidic residues" evidence="2">
    <location>
        <begin position="215"/>
        <end position="233"/>
    </location>
</feature>
<name>A0A0S2I2N4_9BACT</name>
<feature type="region of interest" description="Disordered" evidence="2">
    <location>
        <begin position="151"/>
        <end position="233"/>
    </location>
</feature>
<evidence type="ECO:0000313" key="3">
    <source>
        <dbReference type="EMBL" id="ALO16493.1"/>
    </source>
</evidence>
<dbReference type="SMART" id="SM00028">
    <property type="entry name" value="TPR"/>
    <property type="match status" value="2"/>
</dbReference>
<evidence type="ECO:0000256" key="1">
    <source>
        <dbReference type="PROSITE-ProRule" id="PRU00339"/>
    </source>
</evidence>
<dbReference type="KEGG" id="blq:L21SP5_02873"/>
<accession>A0A0S2I2N4</accession>
<dbReference type="InterPro" id="IPR011990">
    <property type="entry name" value="TPR-like_helical_dom_sf"/>
</dbReference>
<reference evidence="3 4" key="1">
    <citation type="submission" date="2015-11" db="EMBL/GenBank/DDBJ databases">
        <title>Description and complete genome sequence of a novel strain predominating in hypersaline microbial mats and representing a new family of the Bacteriodetes phylum.</title>
        <authorList>
            <person name="Spring S."/>
            <person name="Bunk B."/>
            <person name="Sproer C."/>
            <person name="Klenk H.-P."/>
        </authorList>
    </citation>
    <scope>NUCLEOTIDE SEQUENCE [LARGE SCALE GENOMIC DNA]</scope>
    <source>
        <strain evidence="3 4">L21-Spi-D4</strain>
    </source>
</reference>
<dbReference type="Proteomes" id="UP000064893">
    <property type="component" value="Chromosome"/>
</dbReference>
<dbReference type="PROSITE" id="PS50005">
    <property type="entry name" value="TPR"/>
    <property type="match status" value="1"/>
</dbReference>
<keyword evidence="1" id="KW-0802">TPR repeat</keyword>
<proteinExistence type="predicted"/>
<dbReference type="STRING" id="1307839.L21SP5_02873"/>
<evidence type="ECO:0000256" key="2">
    <source>
        <dbReference type="SAM" id="MobiDB-lite"/>
    </source>
</evidence>
<dbReference type="Pfam" id="PF00515">
    <property type="entry name" value="TPR_1"/>
    <property type="match status" value="1"/>
</dbReference>
<dbReference type="OrthoDB" id="1525165at2"/>
<feature type="compositionally biased region" description="Basic and acidic residues" evidence="2">
    <location>
        <begin position="172"/>
        <end position="185"/>
    </location>
</feature>